<sequence>MIKQLARLGATALWTLALLLAVTRPSSAQAIVSNENNPFLDPKGHQPLEIGAIVQGGFGLTENRNDFKFIMAGVHAGKVLTGNMGHGPLRGNFEYAVEAFPFWQSYTPKFERPFCTNPPGTPAQCTPFYTVGGTFTGASVTPIILRWNVLGTKRFSFWGQAAGGLVWTNHKYPAFGGPPYNSQNDGKYADASVFNFTPQGGVGLHYFLRARRSIDFSANGVHISSASLGDRNPGVNASVQFSLGYTWWK</sequence>
<evidence type="ECO:0000313" key="2">
    <source>
        <dbReference type="EMBL" id="MBB5345350.1"/>
    </source>
</evidence>
<gene>
    <name evidence="2" type="ORF">HDF10_003341</name>
</gene>
<comment type="caution">
    <text evidence="2">The sequence shown here is derived from an EMBL/GenBank/DDBJ whole genome shotgun (WGS) entry which is preliminary data.</text>
</comment>
<dbReference type="Pfam" id="PF09411">
    <property type="entry name" value="PagL"/>
    <property type="match status" value="1"/>
</dbReference>
<dbReference type="Gene3D" id="2.40.160.20">
    <property type="match status" value="1"/>
</dbReference>
<keyword evidence="1" id="KW-0732">Signal</keyword>
<feature type="chain" id="PRO_5030701880" description="Acyloxyacyl hydrolase" evidence="1">
    <location>
        <begin position="31"/>
        <end position="249"/>
    </location>
</feature>
<accession>A0A7W8N6U2</accession>
<protein>
    <recommendedName>
        <fullName evidence="4">Acyloxyacyl hydrolase</fullName>
    </recommendedName>
</protein>
<organism evidence="2 3">
    <name type="scientific">Tunturiibacter lichenicola</name>
    <dbReference type="NCBI Taxonomy" id="2051959"/>
    <lineage>
        <taxon>Bacteria</taxon>
        <taxon>Pseudomonadati</taxon>
        <taxon>Acidobacteriota</taxon>
        <taxon>Terriglobia</taxon>
        <taxon>Terriglobales</taxon>
        <taxon>Acidobacteriaceae</taxon>
        <taxon>Tunturiibacter</taxon>
    </lineage>
</organism>
<proteinExistence type="predicted"/>
<reference evidence="2 3" key="1">
    <citation type="submission" date="2020-08" db="EMBL/GenBank/DDBJ databases">
        <title>Genomic Encyclopedia of Type Strains, Phase IV (KMG-V): Genome sequencing to study the core and pangenomes of soil and plant-associated prokaryotes.</title>
        <authorList>
            <person name="Whitman W."/>
        </authorList>
    </citation>
    <scope>NUCLEOTIDE SEQUENCE [LARGE SCALE GENOMIC DNA]</scope>
    <source>
        <strain evidence="2 3">M8US30</strain>
    </source>
</reference>
<dbReference type="AlphaFoldDB" id="A0A7W8N6U2"/>
<feature type="signal peptide" evidence="1">
    <location>
        <begin position="1"/>
        <end position="30"/>
    </location>
</feature>
<name>A0A7W8N6U2_9BACT</name>
<evidence type="ECO:0000256" key="1">
    <source>
        <dbReference type="SAM" id="SignalP"/>
    </source>
</evidence>
<dbReference type="EMBL" id="JACHDZ010000005">
    <property type="protein sequence ID" value="MBB5345350.1"/>
    <property type="molecule type" value="Genomic_DNA"/>
</dbReference>
<evidence type="ECO:0008006" key="4">
    <source>
        <dbReference type="Google" id="ProtNLM"/>
    </source>
</evidence>
<dbReference type="InterPro" id="IPR018550">
    <property type="entry name" value="Lipid-A_deacylase-rel"/>
</dbReference>
<dbReference type="Proteomes" id="UP000569092">
    <property type="component" value="Unassembled WGS sequence"/>
</dbReference>
<evidence type="ECO:0000313" key="3">
    <source>
        <dbReference type="Proteomes" id="UP000569092"/>
    </source>
</evidence>